<evidence type="ECO:0000313" key="10">
    <source>
        <dbReference type="Proteomes" id="UP001163046"/>
    </source>
</evidence>
<evidence type="ECO:0000256" key="1">
    <source>
        <dbReference type="ARBA" id="ARBA00004167"/>
    </source>
</evidence>
<reference evidence="9" key="1">
    <citation type="submission" date="2023-01" db="EMBL/GenBank/DDBJ databases">
        <title>Genome assembly of the deep-sea coral Lophelia pertusa.</title>
        <authorList>
            <person name="Herrera S."/>
            <person name="Cordes E."/>
        </authorList>
    </citation>
    <scope>NUCLEOTIDE SEQUENCE</scope>
    <source>
        <strain evidence="9">USNM1676648</strain>
        <tissue evidence="9">Polyp</tissue>
    </source>
</reference>
<comment type="caution">
    <text evidence="9">The sequence shown here is derived from an EMBL/GenBank/DDBJ whole genome shotgun (WGS) entry which is preliminary data.</text>
</comment>
<dbReference type="AlphaFoldDB" id="A0A9W9ZK05"/>
<evidence type="ECO:0000313" key="9">
    <source>
        <dbReference type="EMBL" id="KAJ7382339.1"/>
    </source>
</evidence>
<evidence type="ECO:0000259" key="8">
    <source>
        <dbReference type="PROSITE" id="PS51212"/>
    </source>
</evidence>
<feature type="compositionally biased region" description="Low complexity" evidence="7">
    <location>
        <begin position="450"/>
        <end position="464"/>
    </location>
</feature>
<feature type="region of interest" description="Disordered" evidence="7">
    <location>
        <begin position="412"/>
        <end position="512"/>
    </location>
</feature>
<dbReference type="InterPro" id="IPR051836">
    <property type="entry name" value="Kremen_rcpt"/>
</dbReference>
<dbReference type="PANTHER" id="PTHR24269:SF16">
    <property type="entry name" value="PROTEIN SLG1"/>
    <property type="match status" value="1"/>
</dbReference>
<dbReference type="SMART" id="SM00321">
    <property type="entry name" value="WSC"/>
    <property type="match status" value="1"/>
</dbReference>
<feature type="region of interest" description="Disordered" evidence="7">
    <location>
        <begin position="246"/>
        <end position="265"/>
    </location>
</feature>
<comment type="subcellular location">
    <subcellularLocation>
        <location evidence="1">Membrane</location>
        <topology evidence="1">Single-pass membrane protein</topology>
    </subcellularLocation>
</comment>
<evidence type="ECO:0000256" key="2">
    <source>
        <dbReference type="ARBA" id="ARBA00022692"/>
    </source>
</evidence>
<evidence type="ECO:0000256" key="6">
    <source>
        <dbReference type="ARBA" id="ARBA00023180"/>
    </source>
</evidence>
<feature type="compositionally biased region" description="Low complexity" evidence="7">
    <location>
        <begin position="470"/>
        <end position="484"/>
    </location>
</feature>
<evidence type="ECO:0000256" key="3">
    <source>
        <dbReference type="ARBA" id="ARBA00022729"/>
    </source>
</evidence>
<keyword evidence="3" id="KW-0732">Signal</keyword>
<dbReference type="PROSITE" id="PS51212">
    <property type="entry name" value="WSC"/>
    <property type="match status" value="1"/>
</dbReference>
<dbReference type="Pfam" id="PF01822">
    <property type="entry name" value="WSC"/>
    <property type="match status" value="1"/>
</dbReference>
<keyword evidence="6" id="KW-0325">Glycoprotein</keyword>
<protein>
    <recommendedName>
        <fullName evidence="8">WSC domain-containing protein</fullName>
    </recommendedName>
</protein>
<keyword evidence="5" id="KW-0472">Membrane</keyword>
<dbReference type="PANTHER" id="PTHR24269">
    <property type="entry name" value="KREMEN PROTEIN"/>
    <property type="match status" value="1"/>
</dbReference>
<dbReference type="InterPro" id="IPR002889">
    <property type="entry name" value="WSC_carb-bd"/>
</dbReference>
<keyword evidence="2" id="KW-0812">Transmembrane</keyword>
<feature type="compositionally biased region" description="Low complexity" evidence="7">
    <location>
        <begin position="432"/>
        <end position="444"/>
    </location>
</feature>
<evidence type="ECO:0000256" key="4">
    <source>
        <dbReference type="ARBA" id="ARBA00022989"/>
    </source>
</evidence>
<keyword evidence="4" id="KW-1133">Transmembrane helix</keyword>
<dbReference type="GO" id="GO:0005886">
    <property type="term" value="C:plasma membrane"/>
    <property type="evidence" value="ECO:0007669"/>
    <property type="project" value="TreeGrafter"/>
</dbReference>
<dbReference type="OrthoDB" id="5987160at2759"/>
<gene>
    <name evidence="9" type="ORF">OS493_035616</name>
</gene>
<feature type="compositionally biased region" description="Low complexity" evidence="7">
    <location>
        <begin position="412"/>
        <end position="421"/>
    </location>
</feature>
<accession>A0A9W9ZK05</accession>
<dbReference type="Proteomes" id="UP001163046">
    <property type="component" value="Unassembled WGS sequence"/>
</dbReference>
<feature type="domain" description="WSC" evidence="8">
    <location>
        <begin position="286"/>
        <end position="380"/>
    </location>
</feature>
<sequence>MAYSYFGETEIKEIPDAHPPYSAPYSIAKFEFQTPILINGSAEVKVSGLHSLFVSSKEGIYIGVNIDVGKAQLAVDKNVGGFCVSAEKANEGNGPGRGWNDTNAGAGHGGKGGLLFENNERIYGATYGTDSDISLIGGSTGTTKEDTDSVIACGGGAIKIYTEKNLTINAKIRANGKTLSVLQKSSSGGSSGGTIILESKKHVILGDNSRLEAQGADAVKATNDMESSRGGGGGGVIGIFHKEGLVGNKPTPTENTKGGNGTRKGDNGLVVINGTRTYGYPAVVIEENYVGCVNVIPSFSSPQKYSLKAHEAAPSKCIEECLKHKFHFAFIQNKDCWCSNANLTMVHAHKGNETRCNARCWSNSSLICGGDSGLSAYKTGYISSSAATILSSATTVVSAVFPSKASVVAVPSSSVSQITPAPTEPTKHTKPTEVAVPSSSVSPITPVPTKPTEVAVPSSSVSPITPVPTEPTEVAVPSSSVSPITPVPTEPTEVPKPTDEPTTRSPTEPSEKSILEVASSLLSEVNVDSWGVPTQNENNTERLYAKRNLQEDELLLIFLIKDHA</sequence>
<keyword evidence="10" id="KW-1185">Reference proteome</keyword>
<proteinExistence type="predicted"/>
<organism evidence="9 10">
    <name type="scientific">Desmophyllum pertusum</name>
    <dbReference type="NCBI Taxonomy" id="174260"/>
    <lineage>
        <taxon>Eukaryota</taxon>
        <taxon>Metazoa</taxon>
        <taxon>Cnidaria</taxon>
        <taxon>Anthozoa</taxon>
        <taxon>Hexacorallia</taxon>
        <taxon>Scleractinia</taxon>
        <taxon>Caryophylliina</taxon>
        <taxon>Caryophylliidae</taxon>
        <taxon>Desmophyllum</taxon>
    </lineage>
</organism>
<evidence type="ECO:0000256" key="7">
    <source>
        <dbReference type="SAM" id="MobiDB-lite"/>
    </source>
</evidence>
<name>A0A9W9ZK05_9CNID</name>
<dbReference type="EMBL" id="MU825927">
    <property type="protein sequence ID" value="KAJ7382339.1"/>
    <property type="molecule type" value="Genomic_DNA"/>
</dbReference>
<evidence type="ECO:0000256" key="5">
    <source>
        <dbReference type="ARBA" id="ARBA00023136"/>
    </source>
</evidence>